<dbReference type="SUPFAM" id="SSF52540">
    <property type="entry name" value="P-loop containing nucleoside triphosphate hydrolases"/>
    <property type="match status" value="1"/>
</dbReference>
<dbReference type="GO" id="GO:0046872">
    <property type="term" value="F:metal ion binding"/>
    <property type="evidence" value="ECO:0007669"/>
    <property type="project" value="UniProtKB-KW"/>
</dbReference>
<dbReference type="PANTHER" id="PTHR33540:SF2">
    <property type="entry name" value="TRNA THREONYLCARBAMOYLADENOSINE BIOSYNTHESIS PROTEIN TSAE"/>
    <property type="match status" value="1"/>
</dbReference>
<dbReference type="Proteomes" id="UP000260363">
    <property type="component" value="Chromosome"/>
</dbReference>
<dbReference type="OMA" id="FWKIEIS"/>
<dbReference type="Gene3D" id="3.40.50.300">
    <property type="entry name" value="P-loop containing nucleotide triphosphate hydrolases"/>
    <property type="match status" value="1"/>
</dbReference>
<evidence type="ECO:0000256" key="2">
    <source>
        <dbReference type="ARBA" id="ARBA00007599"/>
    </source>
</evidence>
<gene>
    <name evidence="11" type="ORF">BD36_04425</name>
</gene>
<dbReference type="PATRIC" id="fig|83560.10.peg.850"/>
<evidence type="ECO:0000256" key="4">
    <source>
        <dbReference type="ARBA" id="ARBA00022490"/>
    </source>
</evidence>
<dbReference type="InterPro" id="IPR027417">
    <property type="entry name" value="P-loop_NTPase"/>
</dbReference>
<proteinExistence type="inferred from homology"/>
<accession>A0A097KFW3</accession>
<keyword evidence="7" id="KW-0547">Nucleotide-binding</keyword>
<dbReference type="Pfam" id="PF02367">
    <property type="entry name" value="TsaE"/>
    <property type="match status" value="1"/>
</dbReference>
<dbReference type="KEGG" id="cmx:DNC_04190"/>
<evidence type="ECO:0000256" key="7">
    <source>
        <dbReference type="ARBA" id="ARBA00022741"/>
    </source>
</evidence>
<evidence type="ECO:0000256" key="5">
    <source>
        <dbReference type="ARBA" id="ARBA00022694"/>
    </source>
</evidence>
<dbReference type="STRING" id="83560.NC80_04160"/>
<dbReference type="GO" id="GO:0005737">
    <property type="term" value="C:cytoplasm"/>
    <property type="evidence" value="ECO:0007669"/>
    <property type="project" value="UniProtKB-SubCell"/>
</dbReference>
<dbReference type="GeneID" id="1246191"/>
<organism evidence="11 12">
    <name type="scientific">Chlamydia muridarum</name>
    <dbReference type="NCBI Taxonomy" id="83560"/>
    <lineage>
        <taxon>Bacteria</taxon>
        <taxon>Pseudomonadati</taxon>
        <taxon>Chlamydiota</taxon>
        <taxon>Chlamydiia</taxon>
        <taxon>Chlamydiales</taxon>
        <taxon>Chlamydiaceae</taxon>
        <taxon>Chlamydia/Chlamydophila group</taxon>
        <taxon>Chlamydia</taxon>
    </lineage>
</organism>
<dbReference type="InterPro" id="IPR003442">
    <property type="entry name" value="T6A_TsaE"/>
</dbReference>
<keyword evidence="8" id="KW-0067">ATP-binding</keyword>
<evidence type="ECO:0000256" key="9">
    <source>
        <dbReference type="ARBA" id="ARBA00022842"/>
    </source>
</evidence>
<evidence type="ECO:0000256" key="8">
    <source>
        <dbReference type="ARBA" id="ARBA00022840"/>
    </source>
</evidence>
<sequence>MGRYRRVTDSCEETIDLAAKLGHLLIPGMVVLLSGDYGAGKTEFVRGIVQGFLGETAVGQVASPSFSLLHVYEAMGRRVCHYDLYRLETMHVKSGEGLFQDAEEEDLICVEWPEVVNLLPQFRKSVCVHMCLLADSQREVVIEVAEDCDLGFFMGKD</sequence>
<dbReference type="KEGG" id="cmm:NC80_04160"/>
<evidence type="ECO:0000256" key="6">
    <source>
        <dbReference type="ARBA" id="ARBA00022723"/>
    </source>
</evidence>
<reference evidence="11 12" key="1">
    <citation type="submission" date="2014-02" db="EMBL/GenBank/DDBJ databases">
        <authorList>
            <person name="Chen C."/>
            <person name="Conrad T.A."/>
            <person name="Zhou Z."/>
            <person name="Lai Z."/>
            <person name="Zhong G."/>
        </authorList>
    </citation>
    <scope>NUCLEOTIDE SEQUENCE [LARGE SCALE GENOMIC DNA]</scope>
    <source>
        <strain evidence="11 12">Nigg3-28</strain>
    </source>
</reference>
<dbReference type="KEGG" id="cmg:NC81_04180"/>
<evidence type="ECO:0000313" key="11">
    <source>
        <dbReference type="EMBL" id="AJR10890.1"/>
    </source>
</evidence>
<dbReference type="GO" id="GO:0005524">
    <property type="term" value="F:ATP binding"/>
    <property type="evidence" value="ECO:0007669"/>
    <property type="project" value="UniProtKB-KW"/>
</dbReference>
<keyword evidence="4" id="KW-0963">Cytoplasm</keyword>
<comment type="subcellular location">
    <subcellularLocation>
        <location evidence="1">Cytoplasm</location>
    </subcellularLocation>
</comment>
<dbReference type="NCBIfam" id="TIGR00150">
    <property type="entry name" value="T6A_YjeE"/>
    <property type="match status" value="1"/>
</dbReference>
<keyword evidence="9" id="KW-0460">Magnesium</keyword>
<dbReference type="RefSeq" id="WP_010231689.1">
    <property type="nucleotide sequence ID" value="NZ_CP007217.1"/>
</dbReference>
<comment type="similarity">
    <text evidence="2">Belongs to the TsaE family.</text>
</comment>
<dbReference type="GO" id="GO:0002949">
    <property type="term" value="P:tRNA threonylcarbamoyladenosine modification"/>
    <property type="evidence" value="ECO:0007669"/>
    <property type="project" value="InterPro"/>
</dbReference>
<evidence type="ECO:0000256" key="1">
    <source>
        <dbReference type="ARBA" id="ARBA00004496"/>
    </source>
</evidence>
<keyword evidence="5" id="KW-0819">tRNA processing</keyword>
<keyword evidence="6" id="KW-0479">Metal-binding</keyword>
<evidence type="ECO:0000256" key="10">
    <source>
        <dbReference type="ARBA" id="ARBA00032441"/>
    </source>
</evidence>
<dbReference type="AlphaFoldDB" id="A0A097KFW3"/>
<name>A0A097KFW3_CHLMR</name>
<dbReference type="PANTHER" id="PTHR33540">
    <property type="entry name" value="TRNA THREONYLCARBAMOYLADENOSINE BIOSYNTHESIS PROTEIN TSAE"/>
    <property type="match status" value="1"/>
</dbReference>
<evidence type="ECO:0000256" key="3">
    <source>
        <dbReference type="ARBA" id="ARBA00019010"/>
    </source>
</evidence>
<evidence type="ECO:0000313" key="12">
    <source>
        <dbReference type="Proteomes" id="UP000260363"/>
    </source>
</evidence>
<dbReference type="EMBL" id="CP007217">
    <property type="protein sequence ID" value="AJR10890.1"/>
    <property type="molecule type" value="Genomic_DNA"/>
</dbReference>
<protein>
    <recommendedName>
        <fullName evidence="3">tRNA threonylcarbamoyladenosine biosynthesis protein TsaE</fullName>
    </recommendedName>
    <alternativeName>
        <fullName evidence="10">t(6)A37 threonylcarbamoyladenosine biosynthesis protein TsaE</fullName>
    </alternativeName>
</protein>